<comment type="caution">
    <text evidence="6">The sequence shown here is derived from an EMBL/GenBank/DDBJ whole genome shotgun (WGS) entry which is preliminary data.</text>
</comment>
<feature type="transmembrane region" description="Helical" evidence="3">
    <location>
        <begin position="255"/>
        <end position="273"/>
    </location>
</feature>
<dbReference type="PROSITE" id="PS50887">
    <property type="entry name" value="GGDEF"/>
    <property type="match status" value="1"/>
</dbReference>
<keyword evidence="6" id="KW-0808">Transferase</keyword>
<sequence>MSGDRASPPADLGGKAFYMFVGNWVALATLIPMVIAGLMLSFLFIDRAEQDDMADLQRIVGGVARGMDAYLDSNIVIASSVAEAVHLYSGPNPGVSRSLPELIVSQRETVLSITITDAEGAIISASPGGARPASDLPELSRQSPARFSTLRQPAGGDAQLGVTVPIRDAADVYSGAVHLEFSLAPLIALGREIGGQDMDLRLLDAAGHEVALSAHVATSAVPESVLLADRTLSNGFVVSGRRYVQTVELREWNEYAVAACLLLLASMVSWLVAQAVAHRVTKPLAGLARDLADLNLEGGQHQLDVPDDAPREIRALFGEFNALLRRLDLSYGQLRESLEEAKLLRRRMEHVIDERDAIISKRTADLQSRTAQLERANSALQRVAMEDALTGLANRRAFDEFLALVWRLSLREHVPVSLILIDIDCFKSYNDHLGHQAGDDCLRQVAHAMRSLAKRPLDLVARYGGEEFAIVLGRTDLADAADIAQMVRRAVESMRIDHAAGGINGIVTISLGVASMLPDETAEADDLIAMADNNLYAAKDRGRNRVEFEFPTAPES</sequence>
<dbReference type="PROSITE" id="PS50885">
    <property type="entry name" value="HAMP"/>
    <property type="match status" value="1"/>
</dbReference>
<dbReference type="InterPro" id="IPR029787">
    <property type="entry name" value="Nucleotide_cyclase"/>
</dbReference>
<dbReference type="Pfam" id="PF00990">
    <property type="entry name" value="GGDEF"/>
    <property type="match status" value="1"/>
</dbReference>
<dbReference type="SUPFAM" id="SSF55073">
    <property type="entry name" value="Nucleotide cyclase"/>
    <property type="match status" value="1"/>
</dbReference>
<reference evidence="6 7" key="1">
    <citation type="submission" date="2023-09" db="EMBL/GenBank/DDBJ databases">
        <authorList>
            <person name="Rey-Velasco X."/>
        </authorList>
    </citation>
    <scope>NUCLEOTIDE SEQUENCE [LARGE SCALE GENOMIC DNA]</scope>
    <source>
        <strain evidence="6 7">W345</strain>
    </source>
</reference>
<dbReference type="PANTHER" id="PTHR45138">
    <property type="entry name" value="REGULATORY COMPONENTS OF SENSORY TRANSDUCTION SYSTEM"/>
    <property type="match status" value="1"/>
</dbReference>
<dbReference type="PANTHER" id="PTHR45138:SF9">
    <property type="entry name" value="DIGUANYLATE CYCLASE DGCM-RELATED"/>
    <property type="match status" value="1"/>
</dbReference>
<feature type="domain" description="GGDEF" evidence="5">
    <location>
        <begin position="414"/>
        <end position="551"/>
    </location>
</feature>
<dbReference type="EMBL" id="JAVRIC010000004">
    <property type="protein sequence ID" value="MDT0496565.1"/>
    <property type="molecule type" value="Genomic_DNA"/>
</dbReference>
<evidence type="ECO:0000313" key="7">
    <source>
        <dbReference type="Proteomes" id="UP001254608"/>
    </source>
</evidence>
<proteinExistence type="predicted"/>
<evidence type="ECO:0000259" key="5">
    <source>
        <dbReference type="PROSITE" id="PS50887"/>
    </source>
</evidence>
<keyword evidence="3" id="KW-1133">Transmembrane helix</keyword>
<evidence type="ECO:0000259" key="4">
    <source>
        <dbReference type="PROSITE" id="PS50885"/>
    </source>
</evidence>
<dbReference type="NCBIfam" id="TIGR00254">
    <property type="entry name" value="GGDEF"/>
    <property type="match status" value="1"/>
</dbReference>
<comment type="catalytic activity">
    <reaction evidence="2">
        <text>2 GTP = 3',3'-c-di-GMP + 2 diphosphate</text>
        <dbReference type="Rhea" id="RHEA:24898"/>
        <dbReference type="ChEBI" id="CHEBI:33019"/>
        <dbReference type="ChEBI" id="CHEBI:37565"/>
        <dbReference type="ChEBI" id="CHEBI:58805"/>
        <dbReference type="EC" id="2.7.7.65"/>
    </reaction>
</comment>
<keyword evidence="6" id="KW-0548">Nucleotidyltransferase</keyword>
<dbReference type="InterPro" id="IPR050469">
    <property type="entry name" value="Diguanylate_Cyclase"/>
</dbReference>
<evidence type="ECO:0000313" key="6">
    <source>
        <dbReference type="EMBL" id="MDT0496565.1"/>
    </source>
</evidence>
<keyword evidence="3" id="KW-0472">Membrane</keyword>
<feature type="domain" description="HAMP" evidence="4">
    <location>
        <begin position="278"/>
        <end position="332"/>
    </location>
</feature>
<dbReference type="CDD" id="cd01949">
    <property type="entry name" value="GGDEF"/>
    <property type="match status" value="1"/>
</dbReference>
<evidence type="ECO:0000256" key="1">
    <source>
        <dbReference type="ARBA" id="ARBA00012528"/>
    </source>
</evidence>
<dbReference type="Gene3D" id="3.30.70.270">
    <property type="match status" value="1"/>
</dbReference>
<feature type="transmembrane region" description="Helical" evidence="3">
    <location>
        <begin position="20"/>
        <end position="45"/>
    </location>
</feature>
<organism evidence="6 7">
    <name type="scientific">Banduia mediterranea</name>
    <dbReference type="NCBI Taxonomy" id="3075609"/>
    <lineage>
        <taxon>Bacteria</taxon>
        <taxon>Pseudomonadati</taxon>
        <taxon>Pseudomonadota</taxon>
        <taxon>Gammaproteobacteria</taxon>
        <taxon>Nevskiales</taxon>
        <taxon>Algiphilaceae</taxon>
        <taxon>Banduia</taxon>
    </lineage>
</organism>
<keyword evidence="3" id="KW-0812">Transmembrane</keyword>
<dbReference type="InterPro" id="IPR003660">
    <property type="entry name" value="HAMP_dom"/>
</dbReference>
<dbReference type="RefSeq" id="WP_311363957.1">
    <property type="nucleotide sequence ID" value="NZ_JAVRIC010000004.1"/>
</dbReference>
<dbReference type="SMART" id="SM00267">
    <property type="entry name" value="GGDEF"/>
    <property type="match status" value="1"/>
</dbReference>
<dbReference type="InterPro" id="IPR000160">
    <property type="entry name" value="GGDEF_dom"/>
</dbReference>
<keyword evidence="7" id="KW-1185">Reference proteome</keyword>
<dbReference type="EC" id="2.7.7.65" evidence="1"/>
<name>A0ABU2WFB3_9GAMM</name>
<evidence type="ECO:0000256" key="3">
    <source>
        <dbReference type="SAM" id="Phobius"/>
    </source>
</evidence>
<protein>
    <recommendedName>
        <fullName evidence="1">diguanylate cyclase</fullName>
        <ecNumber evidence="1">2.7.7.65</ecNumber>
    </recommendedName>
</protein>
<dbReference type="InterPro" id="IPR043128">
    <property type="entry name" value="Rev_trsase/Diguanyl_cyclase"/>
</dbReference>
<accession>A0ABU2WFB3</accession>
<dbReference type="Proteomes" id="UP001254608">
    <property type="component" value="Unassembled WGS sequence"/>
</dbReference>
<dbReference type="GO" id="GO:0052621">
    <property type="term" value="F:diguanylate cyclase activity"/>
    <property type="evidence" value="ECO:0007669"/>
    <property type="project" value="UniProtKB-EC"/>
</dbReference>
<gene>
    <name evidence="6" type="ORF">RM530_04190</name>
</gene>
<evidence type="ECO:0000256" key="2">
    <source>
        <dbReference type="ARBA" id="ARBA00034247"/>
    </source>
</evidence>